<dbReference type="GO" id="GO:0000976">
    <property type="term" value="F:transcription cis-regulatory region binding"/>
    <property type="evidence" value="ECO:0007669"/>
    <property type="project" value="TreeGrafter"/>
</dbReference>
<evidence type="ECO:0000256" key="4">
    <source>
        <dbReference type="PROSITE-ProRule" id="PRU00335"/>
    </source>
</evidence>
<dbReference type="Proteomes" id="UP000515377">
    <property type="component" value="Chromosome"/>
</dbReference>
<evidence type="ECO:0000256" key="2">
    <source>
        <dbReference type="ARBA" id="ARBA00023125"/>
    </source>
</evidence>
<keyword evidence="2 4" id="KW-0238">DNA-binding</keyword>
<dbReference type="EMBL" id="CP053021">
    <property type="protein sequence ID" value="QJR03631.1"/>
    <property type="molecule type" value="Genomic_DNA"/>
</dbReference>
<feature type="domain" description="HTH tetR-type" evidence="5">
    <location>
        <begin position="15"/>
        <end position="75"/>
    </location>
</feature>
<dbReference type="PATRIC" id="fig|13690.10.peg.1269"/>
<dbReference type="EMBL" id="CP047218">
    <property type="protein sequence ID" value="QHD65822.1"/>
    <property type="molecule type" value="Genomic_DNA"/>
</dbReference>
<evidence type="ECO:0000313" key="10">
    <source>
        <dbReference type="Proteomes" id="UP000028534"/>
    </source>
</evidence>
<feature type="DNA-binding region" description="H-T-H motif" evidence="4">
    <location>
        <begin position="38"/>
        <end position="57"/>
    </location>
</feature>
<evidence type="ECO:0000256" key="1">
    <source>
        <dbReference type="ARBA" id="ARBA00023015"/>
    </source>
</evidence>
<evidence type="ECO:0000313" key="12">
    <source>
        <dbReference type="Proteomes" id="UP000502611"/>
    </source>
</evidence>
<dbReference type="EMBL" id="JGVR01000005">
    <property type="protein sequence ID" value="KEZ20025.1"/>
    <property type="molecule type" value="Genomic_DNA"/>
</dbReference>
<protein>
    <submittedName>
        <fullName evidence="6 7">Transcriptional regulator</fullName>
    </submittedName>
    <submittedName>
        <fullName evidence="8">TetR/AcrR family transcriptional regulator</fullName>
    </submittedName>
</protein>
<dbReference type="PANTHER" id="PTHR30055">
    <property type="entry name" value="HTH-TYPE TRANSCRIPTIONAL REGULATOR RUTR"/>
    <property type="match status" value="1"/>
</dbReference>
<evidence type="ECO:0000313" key="8">
    <source>
        <dbReference type="EMBL" id="QJR03631.1"/>
    </source>
</evidence>
<evidence type="ECO:0000313" key="13">
    <source>
        <dbReference type="Proteomes" id="UP000515377"/>
    </source>
</evidence>
<dbReference type="PRINTS" id="PR00455">
    <property type="entry name" value="HTHTETR"/>
</dbReference>
<sequence length="196" mass="22004">MTDETAQQRRYKSFEDTHQMLIELAVGLIADRGIDALSLSALARAAGVNRTTIYYHFTDRDALVAAVKLWSSQQIVAAFRPELPRQARIDYVTRFVLDNPAIMSLWIEDFIAPGDIRASYPHWDALVSGIGTSLAAAFPDEPIDAEVYCVMLLTSALIGPRVFRHRVAPDLDTEATIARFRQEQQRVLRRDGIADD</sequence>
<dbReference type="InterPro" id="IPR009057">
    <property type="entry name" value="Homeodomain-like_sf"/>
</dbReference>
<dbReference type="RefSeq" id="WP_010337563.1">
    <property type="nucleotide sequence ID" value="NZ_CP047218.1"/>
</dbReference>
<evidence type="ECO:0000313" key="9">
    <source>
        <dbReference type="EMBL" id="QNG46806.1"/>
    </source>
</evidence>
<dbReference type="Pfam" id="PF00440">
    <property type="entry name" value="TetR_N"/>
    <property type="match status" value="1"/>
</dbReference>
<accession>A0A084EPY3</accession>
<keyword evidence="1" id="KW-0805">Transcription regulation</keyword>
<evidence type="ECO:0000313" key="6">
    <source>
        <dbReference type="EMBL" id="KEZ20025.1"/>
    </source>
</evidence>
<evidence type="ECO:0000313" key="7">
    <source>
        <dbReference type="EMBL" id="QHD65822.1"/>
    </source>
</evidence>
<dbReference type="PROSITE" id="PS50977">
    <property type="entry name" value="HTH_TETR_2"/>
    <property type="match status" value="1"/>
</dbReference>
<dbReference type="Proteomes" id="UP000464086">
    <property type="component" value="Chromosome"/>
</dbReference>
<evidence type="ECO:0000259" key="5">
    <source>
        <dbReference type="PROSITE" id="PS50977"/>
    </source>
</evidence>
<dbReference type="PANTHER" id="PTHR30055:SF234">
    <property type="entry name" value="HTH-TYPE TRANSCRIPTIONAL REGULATOR BETI"/>
    <property type="match status" value="1"/>
</dbReference>
<dbReference type="Proteomes" id="UP000028534">
    <property type="component" value="Unassembled WGS sequence"/>
</dbReference>
<dbReference type="STRING" id="13690.AX777_01480"/>
<gene>
    <name evidence="6" type="ORF">CP98_01229</name>
    <name evidence="7" type="ORF">GS397_01220</name>
    <name evidence="9" type="ORF">H3V42_03915</name>
    <name evidence="8" type="ORF">HH800_16430</name>
</gene>
<dbReference type="EMBL" id="CP060122">
    <property type="protein sequence ID" value="QNG46806.1"/>
    <property type="molecule type" value="Genomic_DNA"/>
</dbReference>
<dbReference type="Gene3D" id="1.10.357.10">
    <property type="entry name" value="Tetracycline Repressor, domain 2"/>
    <property type="match status" value="1"/>
</dbReference>
<dbReference type="InterPro" id="IPR001647">
    <property type="entry name" value="HTH_TetR"/>
</dbReference>
<evidence type="ECO:0000313" key="11">
    <source>
        <dbReference type="Proteomes" id="UP000464086"/>
    </source>
</evidence>
<proteinExistence type="predicted"/>
<dbReference type="AlphaFoldDB" id="A0A084EPY3"/>
<reference evidence="6 10" key="1">
    <citation type="submission" date="2014-03" db="EMBL/GenBank/DDBJ databases">
        <title>Genome sequence of Sphingobium yanoikuyae B1.</title>
        <authorList>
            <person name="Gan H.M."/>
            <person name="Gan H.Y."/>
            <person name="Savka M.A."/>
        </authorList>
    </citation>
    <scope>NUCLEOTIDE SEQUENCE [LARGE SCALE GENOMIC DNA]</scope>
    <source>
        <strain evidence="6 10">B1</strain>
    </source>
</reference>
<reference evidence="9 13" key="4">
    <citation type="submission" date="2020-07" db="EMBL/GenBank/DDBJ databases">
        <title>Whole genome sequence of Sphingobium yanoikuyae A3.</title>
        <authorList>
            <person name="Han S.-S."/>
        </authorList>
    </citation>
    <scope>NUCLEOTIDE SEQUENCE [LARGE SCALE GENOMIC DNA]</scope>
    <source>
        <strain evidence="9 13">A3</strain>
    </source>
</reference>
<dbReference type="InterPro" id="IPR050109">
    <property type="entry name" value="HTH-type_TetR-like_transc_reg"/>
</dbReference>
<reference evidence="8 12" key="3">
    <citation type="submission" date="2020-04" db="EMBL/GenBank/DDBJ databases">
        <title>The Whole Genome Analysis of High salt-tolerant Sphingobium yanoikuyae YC-XJ2 with Aryl organophosphorus flame retardants (aryl-OPFRs)-degrading capacity and characteristics of Related phosphotriesterase.</title>
        <authorList>
            <person name="Li X."/>
        </authorList>
    </citation>
    <scope>NUCLEOTIDE SEQUENCE [LARGE SCALE GENOMIC DNA]</scope>
    <source>
        <strain evidence="8 12">YC-XJ2</strain>
    </source>
</reference>
<name>A0A084EPY3_SPHYA</name>
<dbReference type="GO" id="GO:0003700">
    <property type="term" value="F:DNA-binding transcription factor activity"/>
    <property type="evidence" value="ECO:0007669"/>
    <property type="project" value="TreeGrafter"/>
</dbReference>
<dbReference type="SUPFAM" id="SSF46689">
    <property type="entry name" value="Homeodomain-like"/>
    <property type="match status" value="1"/>
</dbReference>
<dbReference type="Proteomes" id="UP000502611">
    <property type="component" value="Chromosome"/>
</dbReference>
<keyword evidence="3" id="KW-0804">Transcription</keyword>
<evidence type="ECO:0000256" key="3">
    <source>
        <dbReference type="ARBA" id="ARBA00023163"/>
    </source>
</evidence>
<reference evidence="7 11" key="2">
    <citation type="submission" date="2019-12" db="EMBL/GenBank/DDBJ databases">
        <title>Functional and genomic insights into the Sphingobium yanoikuyae YC-JY1, a bacterium efficiently degrading bisphenol A.</title>
        <authorList>
            <person name="Jia Y."/>
            <person name="Li X."/>
            <person name="Wang J."/>
            <person name="Eltoukhy A."/>
            <person name="Lamraoui I."/>
            <person name="Yan Y."/>
        </authorList>
    </citation>
    <scope>NUCLEOTIDE SEQUENCE [LARGE SCALE GENOMIC DNA]</scope>
    <source>
        <strain evidence="7 11">YC-JY1</strain>
    </source>
</reference>
<organism evidence="6 10">
    <name type="scientific">Sphingobium yanoikuyae</name>
    <name type="common">Sphingomonas yanoikuyae</name>
    <dbReference type="NCBI Taxonomy" id="13690"/>
    <lineage>
        <taxon>Bacteria</taxon>
        <taxon>Pseudomonadati</taxon>
        <taxon>Pseudomonadota</taxon>
        <taxon>Alphaproteobacteria</taxon>
        <taxon>Sphingomonadales</taxon>
        <taxon>Sphingomonadaceae</taxon>
        <taxon>Sphingobium</taxon>
    </lineage>
</organism>